<dbReference type="EMBL" id="HG792021">
    <property type="protein sequence ID" value="CDM37869.1"/>
    <property type="molecule type" value="Genomic_DNA"/>
</dbReference>
<evidence type="ECO:0000313" key="2">
    <source>
        <dbReference type="EMBL" id="CDM37869.1"/>
    </source>
</evidence>
<protein>
    <submittedName>
        <fullName evidence="2">Uncharacterized protein</fullName>
    </submittedName>
</protein>
<gene>
    <name evidence="2" type="ORF">PROQFM164_S07g000217</name>
</gene>
<organism evidence="2 3">
    <name type="scientific">Penicillium roqueforti (strain FM164)</name>
    <dbReference type="NCBI Taxonomy" id="1365484"/>
    <lineage>
        <taxon>Eukaryota</taxon>
        <taxon>Fungi</taxon>
        <taxon>Dikarya</taxon>
        <taxon>Ascomycota</taxon>
        <taxon>Pezizomycotina</taxon>
        <taxon>Eurotiomycetes</taxon>
        <taxon>Eurotiomycetidae</taxon>
        <taxon>Eurotiales</taxon>
        <taxon>Aspergillaceae</taxon>
        <taxon>Penicillium</taxon>
    </lineage>
</organism>
<dbReference type="Proteomes" id="UP000030686">
    <property type="component" value="Unassembled WGS sequence"/>
</dbReference>
<sequence>MPESVITVILTIYQKYMDKRWWRPTPTGLGSVQSERGAGKESVCPRGTE</sequence>
<evidence type="ECO:0000256" key="1">
    <source>
        <dbReference type="SAM" id="MobiDB-lite"/>
    </source>
</evidence>
<name>W6QUS3_PENRF</name>
<proteinExistence type="predicted"/>
<dbReference type="AlphaFoldDB" id="W6QUS3"/>
<accession>W6QUS3</accession>
<feature type="region of interest" description="Disordered" evidence="1">
    <location>
        <begin position="27"/>
        <end position="49"/>
    </location>
</feature>
<reference evidence="2" key="1">
    <citation type="journal article" date="2014" name="Nat. Commun.">
        <title>Multiple recent horizontal transfers of a large genomic region in cheese making fungi.</title>
        <authorList>
            <person name="Cheeseman K."/>
            <person name="Ropars J."/>
            <person name="Renault P."/>
            <person name="Dupont J."/>
            <person name="Gouzy J."/>
            <person name="Branca A."/>
            <person name="Abraham A.L."/>
            <person name="Ceppi M."/>
            <person name="Conseiller E."/>
            <person name="Debuchy R."/>
            <person name="Malagnac F."/>
            <person name="Goarin A."/>
            <person name="Silar P."/>
            <person name="Lacoste S."/>
            <person name="Sallet E."/>
            <person name="Bensimon A."/>
            <person name="Giraud T."/>
            <person name="Brygoo Y."/>
        </authorList>
    </citation>
    <scope>NUCLEOTIDE SEQUENCE [LARGE SCALE GENOMIC DNA]</scope>
    <source>
        <strain evidence="2">FM164</strain>
    </source>
</reference>
<keyword evidence="3" id="KW-1185">Reference proteome</keyword>
<evidence type="ECO:0000313" key="3">
    <source>
        <dbReference type="Proteomes" id="UP000030686"/>
    </source>
</evidence>